<organism evidence="1 2">
    <name type="scientific">Runella salmonicolor</name>
    <dbReference type="NCBI Taxonomy" id="2950278"/>
    <lineage>
        <taxon>Bacteria</taxon>
        <taxon>Pseudomonadati</taxon>
        <taxon>Bacteroidota</taxon>
        <taxon>Cytophagia</taxon>
        <taxon>Cytophagales</taxon>
        <taxon>Spirosomataceae</taxon>
        <taxon>Runella</taxon>
    </lineage>
</organism>
<dbReference type="EMBL" id="JAMZEL010000009">
    <property type="protein sequence ID" value="MCP1384776.1"/>
    <property type="molecule type" value="Genomic_DNA"/>
</dbReference>
<evidence type="ECO:0000313" key="1">
    <source>
        <dbReference type="EMBL" id="MCP1384776.1"/>
    </source>
</evidence>
<protein>
    <submittedName>
        <fullName evidence="1">Uncharacterized protein</fullName>
    </submittedName>
</protein>
<proteinExistence type="predicted"/>
<dbReference type="Proteomes" id="UP001204772">
    <property type="component" value="Unassembled WGS sequence"/>
</dbReference>
<gene>
    <name evidence="1" type="ORF">NCI00_20240</name>
</gene>
<reference evidence="1 2" key="1">
    <citation type="submission" date="2022-06" db="EMBL/GenBank/DDBJ databases">
        <title>Runella sp. S5 genome sequencing.</title>
        <authorList>
            <person name="Park S."/>
        </authorList>
    </citation>
    <scope>NUCLEOTIDE SEQUENCE [LARGE SCALE GENOMIC DNA]</scope>
    <source>
        <strain evidence="1 2">S5</strain>
    </source>
</reference>
<dbReference type="RefSeq" id="WP_253530613.1">
    <property type="nucleotide sequence ID" value="NZ_JAMZEL010000009.1"/>
</dbReference>
<accession>A0ABT1FST0</accession>
<name>A0ABT1FST0_9BACT</name>
<sequence length="95" mass="10794">MECPICTSDLQDEGAWGYLALHQSGEVLGRVYRCPNHEGFETEELANEFLKRTERTMEDLGVSNWEEITCDSSIHSVSGSFYTDKQDNLHDGYPC</sequence>
<evidence type="ECO:0000313" key="2">
    <source>
        <dbReference type="Proteomes" id="UP001204772"/>
    </source>
</evidence>
<keyword evidence="2" id="KW-1185">Reference proteome</keyword>
<comment type="caution">
    <text evidence="1">The sequence shown here is derived from an EMBL/GenBank/DDBJ whole genome shotgun (WGS) entry which is preliminary data.</text>
</comment>